<dbReference type="KEGG" id="flt:Sv326_0255"/>
<accession>A0A7D5XJ53</accession>
<evidence type="ECO:0000256" key="2">
    <source>
        <dbReference type="ARBA" id="ARBA00022475"/>
    </source>
</evidence>
<name>A0A7D5XJ53_FERL1</name>
<reference evidence="9" key="1">
    <citation type="submission" date="2020-07" db="EMBL/GenBank/DDBJ databases">
        <title>Metabolic diversity and evolutionary history of the archaeal phylum ###Micrarchaeota### uncovered from a freshwater lake metagenome.</title>
        <authorList>
            <person name="Kadnikov V.V."/>
            <person name="Savvichev A.S."/>
            <person name="Mardanov A.V."/>
            <person name="Beletsky A.V."/>
            <person name="Chupakov A.V."/>
            <person name="Kokryatskaya N.M."/>
            <person name="Pimenov N.V."/>
            <person name="Ravin N.V."/>
        </authorList>
    </citation>
    <scope>NUCLEOTIDE SEQUENCE [LARGE SCALE GENOMIC DNA]</scope>
</reference>
<feature type="transmembrane region" description="Helical" evidence="6">
    <location>
        <begin position="67"/>
        <end position="88"/>
    </location>
</feature>
<evidence type="ECO:0000256" key="6">
    <source>
        <dbReference type="SAM" id="Phobius"/>
    </source>
</evidence>
<evidence type="ECO:0000256" key="3">
    <source>
        <dbReference type="ARBA" id="ARBA00022692"/>
    </source>
</evidence>
<keyword evidence="2" id="KW-1003">Cell membrane</keyword>
<keyword evidence="5 6" id="KW-0472">Membrane</keyword>
<evidence type="ECO:0000256" key="5">
    <source>
        <dbReference type="ARBA" id="ARBA00023136"/>
    </source>
</evidence>
<dbReference type="Pfam" id="PF00482">
    <property type="entry name" value="T2SSF"/>
    <property type="match status" value="1"/>
</dbReference>
<organism evidence="8 9">
    <name type="scientific">Fermentimicrarchaeum limneticum</name>
    <dbReference type="NCBI Taxonomy" id="2795018"/>
    <lineage>
        <taxon>Archaea</taxon>
        <taxon>Candidatus Micrarchaeota</taxon>
        <taxon>Candidatus Fermentimicrarchaeales</taxon>
        <taxon>Candidatus Fermentimicrarchaeaceae</taxon>
        <taxon>Candidatus Fermentimicrarchaeum</taxon>
    </lineage>
</organism>
<dbReference type="InterPro" id="IPR018076">
    <property type="entry name" value="T2SS_GspF_dom"/>
</dbReference>
<dbReference type="PANTHER" id="PTHR35402">
    <property type="entry name" value="INTEGRAL MEMBRANE PROTEIN-RELATED"/>
    <property type="match status" value="1"/>
</dbReference>
<evidence type="ECO:0000256" key="4">
    <source>
        <dbReference type="ARBA" id="ARBA00022989"/>
    </source>
</evidence>
<dbReference type="PANTHER" id="PTHR35402:SF1">
    <property type="entry name" value="TYPE II SECRETION SYSTEM PROTEIN GSPF DOMAIN-CONTAINING PROTEIN"/>
    <property type="match status" value="1"/>
</dbReference>
<evidence type="ECO:0000256" key="1">
    <source>
        <dbReference type="ARBA" id="ARBA00004651"/>
    </source>
</evidence>
<feature type="transmembrane region" description="Helical" evidence="6">
    <location>
        <begin position="276"/>
        <end position="295"/>
    </location>
</feature>
<evidence type="ECO:0000259" key="7">
    <source>
        <dbReference type="Pfam" id="PF00482"/>
    </source>
</evidence>
<dbReference type="EMBL" id="CP058998">
    <property type="protein sequence ID" value="QLJ52430.1"/>
    <property type="molecule type" value="Genomic_DNA"/>
</dbReference>
<protein>
    <submittedName>
        <fullName evidence="8">Type II secretion system (T2SS), protein F</fullName>
    </submittedName>
</protein>
<evidence type="ECO:0000313" key="9">
    <source>
        <dbReference type="Proteomes" id="UP000510821"/>
    </source>
</evidence>
<feature type="transmembrane region" description="Helical" evidence="6">
    <location>
        <begin position="39"/>
        <end position="61"/>
    </location>
</feature>
<keyword evidence="3 6" id="KW-0812">Transmembrane</keyword>
<dbReference type="Proteomes" id="UP000510821">
    <property type="component" value="Chromosome"/>
</dbReference>
<feature type="domain" description="Type II secretion system protein GspF" evidence="7">
    <location>
        <begin position="105"/>
        <end position="227"/>
    </location>
</feature>
<dbReference type="AlphaFoldDB" id="A0A7D5XJ53"/>
<proteinExistence type="predicted"/>
<feature type="transmembrane region" description="Helical" evidence="6">
    <location>
        <begin position="307"/>
        <end position="328"/>
    </location>
</feature>
<gene>
    <name evidence="8" type="ORF">Sv326_0255</name>
</gene>
<feature type="transmembrane region" description="Helical" evidence="6">
    <location>
        <begin position="209"/>
        <end position="233"/>
    </location>
</feature>
<sequence>MKITDKLFISLSLLFPQSFVKNVTKLMTQGGLRMKPRMYLGSAIFWSLFFAVIAFQVSLVFVEAKLAWIAGVVVWMIFVMLADLLLVATADNRAVKIEEVLPDALQTISANVRAGMTTENAIWMGARPEFGPLEEEIKIVSSKCFGGKPISQALKEMGERVKSNTLQRAVKLLVEGIELGGEMAPLLDEVSRDIKSTTALKKEIMNATLMYTIFIVFSSIIAAPVLFASSLYYSEMSLSIMKNRVQMPQDVPVSGGFSMLLSGGGDKANLVNPSEVNLFAIACISMTTTMGALALSQIRYGKVTRGLKLVPIFIVCALSIFFLTHSVFNSAFGYLIR</sequence>
<comment type="subcellular location">
    <subcellularLocation>
        <location evidence="1">Cell membrane</location>
        <topology evidence="1">Multi-pass membrane protein</topology>
    </subcellularLocation>
</comment>
<dbReference type="InterPro" id="IPR056569">
    <property type="entry name" value="ArlJ-like"/>
</dbReference>
<keyword evidence="4 6" id="KW-1133">Transmembrane helix</keyword>
<evidence type="ECO:0000313" key="8">
    <source>
        <dbReference type="EMBL" id="QLJ52430.1"/>
    </source>
</evidence>
<dbReference type="GO" id="GO:0005886">
    <property type="term" value="C:plasma membrane"/>
    <property type="evidence" value="ECO:0007669"/>
    <property type="project" value="UniProtKB-SubCell"/>
</dbReference>